<accession>A0A8S3EA56</accession>
<dbReference type="AlphaFoldDB" id="A0A8S3EA56"/>
<reference evidence="1" key="1">
    <citation type="submission" date="2021-02" db="EMBL/GenBank/DDBJ databases">
        <authorList>
            <person name="Nowell W R."/>
        </authorList>
    </citation>
    <scope>NUCLEOTIDE SEQUENCE</scope>
</reference>
<dbReference type="Proteomes" id="UP000681967">
    <property type="component" value="Unassembled WGS sequence"/>
</dbReference>
<feature type="non-terminal residue" evidence="1">
    <location>
        <position position="1"/>
    </location>
</feature>
<comment type="caution">
    <text evidence="1">The sequence shown here is derived from an EMBL/GenBank/DDBJ whole genome shotgun (WGS) entry which is preliminary data.</text>
</comment>
<evidence type="ECO:0000313" key="2">
    <source>
        <dbReference type="Proteomes" id="UP000681967"/>
    </source>
</evidence>
<gene>
    <name evidence="1" type="ORF">BYL167_LOCUS60193</name>
</gene>
<dbReference type="EMBL" id="CAJOBH010230057">
    <property type="protein sequence ID" value="CAF5068056.1"/>
    <property type="molecule type" value="Genomic_DNA"/>
</dbReference>
<name>A0A8S3EA56_9BILA</name>
<sequence>ASIENSVKLQHGFHDFGHDEQKAILIIVIDAQQSHHIPFLRQLIDHVHYTYNADTQKQEKYFLMLIHSPARQLYHQFCFASIFLNDWDFYFFDTYISGSSLHLQKMLQILSPPSEQQEESYDNILLDLNTTFDDCLWDFCSKIQIFVQELPQAAFKDKRAYQFYQRGTSVTRRVQCLKQILHQSTQLQKHIVNIYHEYLSKQKDSRHRIYEMIYRISKDIICGKRFEGLIESIHSYTRVSFTRFVSNILKVIINNYGLDALLKLSTNQSGFNSLLKLIDYSSFTAEDESANVLTSPLDHRTFQIVTQYSCIAETPLYHLFHQRVRAHVEDIKLKHISKLNENKGL</sequence>
<protein>
    <submittedName>
        <fullName evidence="1">Uncharacterized protein</fullName>
    </submittedName>
</protein>
<proteinExistence type="predicted"/>
<organism evidence="1 2">
    <name type="scientific">Rotaria magnacalcarata</name>
    <dbReference type="NCBI Taxonomy" id="392030"/>
    <lineage>
        <taxon>Eukaryota</taxon>
        <taxon>Metazoa</taxon>
        <taxon>Spiralia</taxon>
        <taxon>Gnathifera</taxon>
        <taxon>Rotifera</taxon>
        <taxon>Eurotatoria</taxon>
        <taxon>Bdelloidea</taxon>
        <taxon>Philodinida</taxon>
        <taxon>Philodinidae</taxon>
        <taxon>Rotaria</taxon>
    </lineage>
</organism>
<evidence type="ECO:0000313" key="1">
    <source>
        <dbReference type="EMBL" id="CAF5068056.1"/>
    </source>
</evidence>